<protein>
    <recommendedName>
        <fullName evidence="6">2-succinyl-5-enolpyruvyl-6-hydroxy-3-cyclohexene-1-carboxylate synthase</fullName>
        <shortName evidence="6">SEPHCHC synthase</shortName>
        <ecNumber evidence="6">2.2.1.9</ecNumber>
    </recommendedName>
    <alternativeName>
        <fullName evidence="6">Menaquinone biosynthesis protein MenD</fullName>
    </alternativeName>
</protein>
<comment type="function">
    <text evidence="6">Catalyzes the thiamine diphosphate-dependent decarboxylation of 2-oxoglutarate and the subsequent addition of the resulting succinic semialdehyde-thiamine pyrophosphate anion to isochorismate to yield 2-succinyl-5-enolpyruvyl-6-hydroxy-3-cyclohexene-1-carboxylate (SEPHCHC).</text>
</comment>
<dbReference type="GO" id="GO:0030145">
    <property type="term" value="F:manganese ion binding"/>
    <property type="evidence" value="ECO:0007669"/>
    <property type="project" value="UniProtKB-UniRule"/>
</dbReference>
<dbReference type="GO" id="GO:0009234">
    <property type="term" value="P:menaquinone biosynthetic process"/>
    <property type="evidence" value="ECO:0007669"/>
    <property type="project" value="UniProtKB-UniRule"/>
</dbReference>
<evidence type="ECO:0000256" key="1">
    <source>
        <dbReference type="ARBA" id="ARBA00022679"/>
    </source>
</evidence>
<keyword evidence="3 6" id="KW-0460">Magnesium</keyword>
<dbReference type="Pfam" id="PF02776">
    <property type="entry name" value="TPP_enzyme_N"/>
    <property type="match status" value="1"/>
</dbReference>
<dbReference type="UniPathway" id="UPA00079"/>
<dbReference type="eggNOG" id="COG1165">
    <property type="taxonomic scope" value="Bacteria"/>
</dbReference>
<dbReference type="EMBL" id="ASSY01000009">
    <property type="protein sequence ID" value="EOS50058.1"/>
    <property type="molecule type" value="Genomic_DNA"/>
</dbReference>
<evidence type="ECO:0000313" key="9">
    <source>
        <dbReference type="Proteomes" id="UP000014204"/>
    </source>
</evidence>
<comment type="pathway">
    <text evidence="6">Quinol/quinone metabolism; 1,4-dihydroxy-2-naphthoate biosynthesis; 1,4-dihydroxy-2-naphthoate from chorismate: step 2/7.</text>
</comment>
<comment type="pathway">
    <text evidence="6">Quinol/quinone metabolism; menaquinone biosynthesis.</text>
</comment>
<keyword evidence="5 6" id="KW-0464">Manganese</keyword>
<dbReference type="InterPro" id="IPR012001">
    <property type="entry name" value="Thiamin_PyroP_enz_TPP-bd_dom"/>
</dbReference>
<dbReference type="PANTHER" id="PTHR42916">
    <property type="entry name" value="2-SUCCINYL-5-ENOLPYRUVYL-6-HYDROXY-3-CYCLOHEXENE-1-CARBOXYLATE SYNTHASE"/>
    <property type="match status" value="1"/>
</dbReference>
<dbReference type="CDD" id="cd02009">
    <property type="entry name" value="TPP_SHCHC_synthase"/>
    <property type="match status" value="1"/>
</dbReference>
<dbReference type="HOGENOM" id="CLU_006051_3_0_11"/>
<dbReference type="SUPFAM" id="SSF52518">
    <property type="entry name" value="Thiamin diphosphate-binding fold (THDP-binding)"/>
    <property type="match status" value="2"/>
</dbReference>
<keyword evidence="4 6" id="KW-0786">Thiamine pyrophosphate</keyword>
<dbReference type="STRING" id="1235794.C811_01680"/>
<proteinExistence type="inferred from homology"/>
<dbReference type="UniPathway" id="UPA01057">
    <property type="reaction ID" value="UER00164"/>
</dbReference>
<comment type="cofactor">
    <cofactor evidence="6">
        <name>Mg(2+)</name>
        <dbReference type="ChEBI" id="CHEBI:18420"/>
    </cofactor>
    <cofactor evidence="6">
        <name>Mn(2+)</name>
        <dbReference type="ChEBI" id="CHEBI:29035"/>
    </cofactor>
</comment>
<dbReference type="Gene3D" id="3.40.50.970">
    <property type="match status" value="2"/>
</dbReference>
<keyword evidence="9" id="KW-1185">Reference proteome</keyword>
<dbReference type="GO" id="GO:0070204">
    <property type="term" value="F:2-succinyl-5-enolpyruvyl-6-hydroxy-3-cyclohexene-1-carboxylic-acid synthase activity"/>
    <property type="evidence" value="ECO:0007669"/>
    <property type="project" value="UniProtKB-UniRule"/>
</dbReference>
<comment type="catalytic activity">
    <reaction evidence="6">
        <text>isochorismate + 2-oxoglutarate + H(+) = 5-enolpyruvoyl-6-hydroxy-2-succinyl-cyclohex-3-ene-1-carboxylate + CO2</text>
        <dbReference type="Rhea" id="RHEA:25593"/>
        <dbReference type="ChEBI" id="CHEBI:15378"/>
        <dbReference type="ChEBI" id="CHEBI:16526"/>
        <dbReference type="ChEBI" id="CHEBI:16810"/>
        <dbReference type="ChEBI" id="CHEBI:29780"/>
        <dbReference type="ChEBI" id="CHEBI:58818"/>
        <dbReference type="EC" id="2.2.1.9"/>
    </reaction>
</comment>
<keyword evidence="2 6" id="KW-0479">Metal-binding</keyword>
<feature type="domain" description="Thiamine pyrophosphate enzyme N-terminal TPP-binding" evidence="7">
    <location>
        <begin position="15"/>
        <end position="132"/>
    </location>
</feature>
<evidence type="ECO:0000256" key="4">
    <source>
        <dbReference type="ARBA" id="ARBA00023052"/>
    </source>
</evidence>
<sequence length="717" mass="75939">MTTSTHQTDTALFVAAFFDELCRWGVRDAVISPGSRSTALAMAAYELSRRRPDDLRVFVDIDERGAAFLALGMAKASGRPTVLVCTSGTALANYYPAVIEAETSRVPLIVLSADRPPQLQGLGAPQTTDQLKAYGDHVRSFRAMPLPGGRDRDIAFARQAAREAVLSALGPSATMGSGPSAASALRSGLDDFAALANYDASVQVASRASAHFAGPVHLNFPLEAPLKPDFGNADIQAAFHGARDCFAVGARSVPVARRKDDAEEADGRPVLGPLLGSTGQLSSAHVAVIEEALRKRPTLVLVGEGACETLAEAEEIAAWARRWSFPLLADPLSGLRSLDDPLVIDNYDNLCRHGSCPRPEVVIRFGRYPVSKATAAFLERVRPLSIVVDVAETRDFNVSTDVFVGTTPLGFVRSVWHGEGRKVQRAFAAEWVRANDEARLRILAVESSVASALAADESLPLPGDTVAMPLPGGTPVSPATPAPAAPEPVEGAYVRALLELIPEGSCLFSANSMAVRALDTFYLKDGKPIAVMANRGQNGIDGVTSTAIGAAQHFGQTTFLTGDFTLLHDLNALALQREILIEHGSAALGTYGGDCLATEAGDEEAPLSADDLLEEEAGAEGAAPSIVIVLLNNNGGAIFDMLPQASDDPYFERLFLAPQDVDFQAAADAFMVPSARVGSVEDFREAYAGFLGHPGISLIEVQLPLRGVKDRYAPYQA</sequence>
<name>R9KUT8_9ACTN</name>
<dbReference type="InterPro" id="IPR029061">
    <property type="entry name" value="THDP-binding"/>
</dbReference>
<dbReference type="AlphaFoldDB" id="R9KUT8"/>
<evidence type="ECO:0000259" key="7">
    <source>
        <dbReference type="Pfam" id="PF02776"/>
    </source>
</evidence>
<evidence type="ECO:0000256" key="2">
    <source>
        <dbReference type="ARBA" id="ARBA00022723"/>
    </source>
</evidence>
<organism evidence="8 9">
    <name type="scientific">Adlercreutzia caecimuris B7</name>
    <dbReference type="NCBI Taxonomy" id="1235794"/>
    <lineage>
        <taxon>Bacteria</taxon>
        <taxon>Bacillati</taxon>
        <taxon>Actinomycetota</taxon>
        <taxon>Coriobacteriia</taxon>
        <taxon>Eggerthellales</taxon>
        <taxon>Eggerthellaceae</taxon>
        <taxon>Adlercreutzia</taxon>
    </lineage>
</organism>
<keyword evidence="6" id="KW-0474">Menaquinone biosynthesis</keyword>
<evidence type="ECO:0000313" key="8">
    <source>
        <dbReference type="EMBL" id="EOS50058.1"/>
    </source>
</evidence>
<dbReference type="RefSeq" id="WP_016309873.1">
    <property type="nucleotide sequence ID" value="NZ_KE159646.1"/>
</dbReference>
<dbReference type="GeneID" id="82191891"/>
<dbReference type="Proteomes" id="UP000014204">
    <property type="component" value="Unassembled WGS sequence"/>
</dbReference>
<comment type="subunit">
    <text evidence="6">Homodimer.</text>
</comment>
<reference evidence="8 9" key="1">
    <citation type="submission" date="2013-04" db="EMBL/GenBank/DDBJ databases">
        <title>The Genome Sequence of Enterorhabdus caecimuris B7.</title>
        <authorList>
            <consortium name="The Broad Institute Genomics Platform"/>
            <consortium name="The Broad Institute Genome Sequencing Center for Infectious Disease"/>
            <person name="Earl A."/>
            <person name="Xavier R."/>
            <person name="Elson C."/>
            <person name="Duck W."/>
            <person name="Walker B."/>
            <person name="Young S."/>
            <person name="Zeng Q."/>
            <person name="Gargeya S."/>
            <person name="Fitzgerald M."/>
            <person name="Haas B."/>
            <person name="Abouelleil A."/>
            <person name="Allen A.W."/>
            <person name="Alvarado L."/>
            <person name="Arachchi H.M."/>
            <person name="Berlin A.M."/>
            <person name="Chapman S.B."/>
            <person name="Gainer-Dewar J."/>
            <person name="Goldberg J."/>
            <person name="Griggs A."/>
            <person name="Gujja S."/>
            <person name="Hansen M."/>
            <person name="Howarth C."/>
            <person name="Imamovic A."/>
            <person name="Ireland A."/>
            <person name="Larimer J."/>
            <person name="McCowan C."/>
            <person name="Murphy C."/>
            <person name="Pearson M."/>
            <person name="Poon T.W."/>
            <person name="Priest M."/>
            <person name="Roberts A."/>
            <person name="Saif S."/>
            <person name="Shea T."/>
            <person name="Sisk P."/>
            <person name="Sykes S."/>
            <person name="Wortman J."/>
            <person name="Nusbaum C."/>
            <person name="Birren B."/>
        </authorList>
    </citation>
    <scope>NUCLEOTIDE SEQUENCE [LARGE SCALE GENOMIC DNA]</scope>
    <source>
        <strain evidence="8 9">B7</strain>
    </source>
</reference>
<gene>
    <name evidence="6" type="primary">menD</name>
    <name evidence="8" type="ORF">C811_01680</name>
</gene>
<keyword evidence="1 6" id="KW-0808">Transferase</keyword>
<comment type="cofactor">
    <cofactor evidence="6">
        <name>thiamine diphosphate</name>
        <dbReference type="ChEBI" id="CHEBI:58937"/>
    </cofactor>
    <text evidence="6">Binds 1 thiamine pyrophosphate per subunit.</text>
</comment>
<dbReference type="Gene3D" id="3.40.50.1220">
    <property type="entry name" value="TPP-binding domain"/>
    <property type="match status" value="1"/>
</dbReference>
<evidence type="ECO:0000256" key="3">
    <source>
        <dbReference type="ARBA" id="ARBA00022842"/>
    </source>
</evidence>
<evidence type="ECO:0000256" key="5">
    <source>
        <dbReference type="ARBA" id="ARBA00023211"/>
    </source>
</evidence>
<accession>R9KUT8</accession>
<comment type="caution">
    <text evidence="8">The sequence shown here is derived from an EMBL/GenBank/DDBJ whole genome shotgun (WGS) entry which is preliminary data.</text>
</comment>
<dbReference type="GO" id="GO:0030976">
    <property type="term" value="F:thiamine pyrophosphate binding"/>
    <property type="evidence" value="ECO:0007669"/>
    <property type="project" value="UniProtKB-UniRule"/>
</dbReference>
<dbReference type="HAMAP" id="MF_01659">
    <property type="entry name" value="MenD"/>
    <property type="match status" value="1"/>
</dbReference>
<dbReference type="PANTHER" id="PTHR42916:SF1">
    <property type="entry name" value="PROTEIN PHYLLO, CHLOROPLASTIC"/>
    <property type="match status" value="1"/>
</dbReference>
<dbReference type="GO" id="GO:0000287">
    <property type="term" value="F:magnesium ion binding"/>
    <property type="evidence" value="ECO:0007669"/>
    <property type="project" value="UniProtKB-UniRule"/>
</dbReference>
<comment type="similarity">
    <text evidence="6">Belongs to the TPP enzyme family. MenD subfamily.</text>
</comment>
<evidence type="ECO:0000256" key="6">
    <source>
        <dbReference type="HAMAP-Rule" id="MF_01659"/>
    </source>
</evidence>
<dbReference type="EC" id="2.2.1.9" evidence="6"/>
<dbReference type="PATRIC" id="fig|1235794.3.peg.1657"/>
<dbReference type="CDD" id="cd07037">
    <property type="entry name" value="TPP_PYR_MenD"/>
    <property type="match status" value="1"/>
</dbReference>
<dbReference type="OrthoDB" id="9791859at2"/>
<dbReference type="InterPro" id="IPR004433">
    <property type="entry name" value="MenaQ_synth_MenD"/>
</dbReference>